<accession>A0A5N0YRU9</accession>
<proteinExistence type="predicted"/>
<dbReference type="EMBL" id="VYUT01000008">
    <property type="protein sequence ID" value="KAA9205751.1"/>
    <property type="molecule type" value="Genomic_DNA"/>
</dbReference>
<protein>
    <recommendedName>
        <fullName evidence="4">Lipoprotein</fullName>
    </recommendedName>
</protein>
<comment type="caution">
    <text evidence="2">The sequence shown here is derived from an EMBL/GenBank/DDBJ whole genome shotgun (WGS) entry which is preliminary data.</text>
</comment>
<evidence type="ECO:0008006" key="4">
    <source>
        <dbReference type="Google" id="ProtNLM"/>
    </source>
</evidence>
<evidence type="ECO:0000313" key="3">
    <source>
        <dbReference type="Proteomes" id="UP000326078"/>
    </source>
</evidence>
<gene>
    <name evidence="2" type="ORF">F6X95_06965</name>
</gene>
<evidence type="ECO:0000256" key="1">
    <source>
        <dbReference type="SAM" id="MobiDB-lite"/>
    </source>
</evidence>
<dbReference type="PROSITE" id="PS51257">
    <property type="entry name" value="PROKAR_LIPOPROTEIN"/>
    <property type="match status" value="1"/>
</dbReference>
<name>A0A5N0YRU9_9ENTE</name>
<sequence length="178" mass="20196">MRKKILLFTGFICGILLLSGCVREVTKEDTTTTADVQLMEAVNSSKTEKIGSTESTTQQEKQEERKQMEESKEKEDHTQLLQKYGDAHANFRNLNHRNEKLKELMTEECIQMNGIEVETGNALGSEGKVTSIYRNDQEEYAVLLDCIQNGSPIRILLLAKVEGGKIAEMTYITLKQEY</sequence>
<dbReference type="InterPro" id="IPR049982">
    <property type="entry name" value="EF0163-like"/>
</dbReference>
<reference evidence="2 3" key="1">
    <citation type="submission" date="2019-09" db="EMBL/GenBank/DDBJ databases">
        <title>Vancomyinc resistant enterococci isolated from farm animals in Switzerland.</title>
        <authorList>
            <person name="Stevens M.J.A."/>
            <person name="Stephan R."/>
            <person name="Morach M."/>
            <person name="Nuesch-Inderbinen M."/>
        </authorList>
    </citation>
    <scope>NUCLEOTIDE SEQUENCE [LARGE SCALE GENOMIC DNA]</scope>
    <source>
        <strain evidence="2 3">GH27</strain>
    </source>
</reference>
<dbReference type="RefSeq" id="WP_104660828.1">
    <property type="nucleotide sequence ID" value="NZ_PTWL01000053.1"/>
</dbReference>
<dbReference type="AlphaFoldDB" id="A0A5N0YRU9"/>
<feature type="compositionally biased region" description="Basic and acidic residues" evidence="1">
    <location>
        <begin position="60"/>
        <end position="78"/>
    </location>
</feature>
<organism evidence="2 3">
    <name type="scientific">Enterococcus durans</name>
    <dbReference type="NCBI Taxonomy" id="53345"/>
    <lineage>
        <taxon>Bacteria</taxon>
        <taxon>Bacillati</taxon>
        <taxon>Bacillota</taxon>
        <taxon>Bacilli</taxon>
        <taxon>Lactobacillales</taxon>
        <taxon>Enterococcaceae</taxon>
        <taxon>Enterococcus</taxon>
    </lineage>
</organism>
<dbReference type="NCBIfam" id="NF042930">
    <property type="entry name" value="EF0163_fam"/>
    <property type="match status" value="1"/>
</dbReference>
<dbReference type="Proteomes" id="UP000326078">
    <property type="component" value="Unassembled WGS sequence"/>
</dbReference>
<evidence type="ECO:0000313" key="2">
    <source>
        <dbReference type="EMBL" id="KAA9205751.1"/>
    </source>
</evidence>
<feature type="region of interest" description="Disordered" evidence="1">
    <location>
        <begin position="44"/>
        <end position="79"/>
    </location>
</feature>